<feature type="compositionally biased region" description="Low complexity" evidence="1">
    <location>
        <begin position="11"/>
        <end position="25"/>
    </location>
</feature>
<dbReference type="Proteomes" id="UP001652640">
    <property type="component" value="Chromosome 18"/>
</dbReference>
<proteinExistence type="predicted"/>
<evidence type="ECO:0000256" key="1">
    <source>
        <dbReference type="SAM" id="MobiDB-lite"/>
    </source>
</evidence>
<protein>
    <submittedName>
        <fullName evidence="3">Uncharacterized protein isoform X1</fullName>
    </submittedName>
</protein>
<name>A0ABM4J9D1_ODOVR</name>
<evidence type="ECO:0000313" key="2">
    <source>
        <dbReference type="Proteomes" id="UP001652640"/>
    </source>
</evidence>
<evidence type="ECO:0000313" key="3">
    <source>
        <dbReference type="RefSeq" id="XP_070336679.1"/>
    </source>
</evidence>
<feature type="compositionally biased region" description="Low complexity" evidence="1">
    <location>
        <begin position="88"/>
        <end position="106"/>
    </location>
</feature>
<feature type="region of interest" description="Disordered" evidence="1">
    <location>
        <begin position="1"/>
        <end position="58"/>
    </location>
</feature>
<reference evidence="2" key="1">
    <citation type="journal article" date="2022" name="J. Hered.">
        <title>A De Novo Chromosome-Level Genome Assembly of the White-Tailed Deer, Odocoileus Virginianus.</title>
        <authorList>
            <person name="London E.W."/>
            <person name="Roca A.L."/>
            <person name="Novakofski J.E."/>
            <person name="Mateus-Pinilla N.E."/>
        </authorList>
    </citation>
    <scope>NUCLEOTIDE SEQUENCE [LARGE SCALE GENOMIC DNA]</scope>
</reference>
<accession>A0ABM4J9D1</accession>
<organism evidence="2 3">
    <name type="scientific">Odocoileus virginianus</name>
    <name type="common">White-tailed deer</name>
    <dbReference type="NCBI Taxonomy" id="9874"/>
    <lineage>
        <taxon>Eukaryota</taxon>
        <taxon>Metazoa</taxon>
        <taxon>Chordata</taxon>
        <taxon>Craniata</taxon>
        <taxon>Vertebrata</taxon>
        <taxon>Euteleostomi</taxon>
        <taxon>Mammalia</taxon>
        <taxon>Eutheria</taxon>
        <taxon>Laurasiatheria</taxon>
        <taxon>Artiodactyla</taxon>
        <taxon>Ruminantia</taxon>
        <taxon>Pecora</taxon>
        <taxon>Cervidae</taxon>
        <taxon>Odocoileinae</taxon>
        <taxon>Odocoileus</taxon>
    </lineage>
</organism>
<dbReference type="RefSeq" id="XP_070336679.1">
    <property type="nucleotide sequence ID" value="XM_070480578.1"/>
</dbReference>
<keyword evidence="2" id="KW-1185">Reference proteome</keyword>
<dbReference type="GeneID" id="110144188"/>
<gene>
    <name evidence="3" type="primary">LOC110144188</name>
</gene>
<feature type="region of interest" description="Disordered" evidence="1">
    <location>
        <begin position="79"/>
        <end position="127"/>
    </location>
</feature>
<sequence>MHTIRIQGPRPLQLPSPAAGLGLAARTYRDPPGRRAHGGDPSAARRSGPPPPPALRLLAPRPGLRLALAAALAVRGWAREETEPPRAPRAASGAARPPSGPSLSPLRGERGRSALGSRALCSTPPGRRGDAGCRLLGDFSAVGTGVRICRRARTKRRNHTGFLHAFLGLEETSVVSGKCTTFDFGPPTQVEDSYIRLNTRVLERGPVISPIRRKSVHIGR</sequence>
<reference evidence="3" key="2">
    <citation type="submission" date="2025-08" db="UniProtKB">
        <authorList>
            <consortium name="RefSeq"/>
        </authorList>
    </citation>
    <scope>IDENTIFICATION</scope>
    <source>
        <tissue evidence="3">Tongue muscle</tissue>
    </source>
</reference>